<dbReference type="Pfam" id="PF01208">
    <property type="entry name" value="URO-D"/>
    <property type="match status" value="1"/>
</dbReference>
<evidence type="ECO:0000313" key="12">
    <source>
        <dbReference type="EMBL" id="MER8934898.1"/>
    </source>
</evidence>
<comment type="catalytic activity">
    <reaction evidence="7 8">
        <text>uroporphyrinogen III + 4 H(+) = coproporphyrinogen III + 4 CO2</text>
        <dbReference type="Rhea" id="RHEA:19865"/>
        <dbReference type="ChEBI" id="CHEBI:15378"/>
        <dbReference type="ChEBI" id="CHEBI:16526"/>
        <dbReference type="ChEBI" id="CHEBI:57308"/>
        <dbReference type="ChEBI" id="CHEBI:57309"/>
        <dbReference type="EC" id="4.1.1.37"/>
    </reaction>
</comment>
<comment type="similarity">
    <text evidence="2 7 9">Belongs to the uroporphyrinogen decarboxylase family.</text>
</comment>
<gene>
    <name evidence="7 12" type="primary">hemE</name>
    <name evidence="12" type="ORF">NKI33_18205</name>
</gene>
<dbReference type="PANTHER" id="PTHR21091">
    <property type="entry name" value="METHYLTETRAHYDROFOLATE:HOMOCYSTEINE METHYLTRANSFERASE RELATED"/>
    <property type="match status" value="1"/>
</dbReference>
<comment type="function">
    <text evidence="7">Catalyzes the decarboxylation of four acetate groups of uroporphyrinogen-III to yield coproporphyrinogen-III.</text>
</comment>
<keyword evidence="6 7" id="KW-0627">Porphyrin biosynthesis</keyword>
<keyword evidence="13" id="KW-1185">Reference proteome</keyword>
<feature type="binding site" evidence="7">
    <location>
        <position position="320"/>
    </location>
    <ligand>
        <name>substrate</name>
    </ligand>
</feature>
<feature type="binding site" evidence="7">
    <location>
        <position position="75"/>
    </location>
    <ligand>
        <name>substrate</name>
    </ligand>
</feature>
<dbReference type="PROSITE" id="PS00907">
    <property type="entry name" value="UROD_2"/>
    <property type="match status" value="1"/>
</dbReference>
<comment type="subcellular location">
    <subcellularLocation>
        <location evidence="7">Cytoplasm</location>
    </subcellularLocation>
</comment>
<dbReference type="InterPro" id="IPR000257">
    <property type="entry name" value="Uroporphyrinogen_deCOase"/>
</dbReference>
<comment type="pathway">
    <text evidence="1 7 8">Porphyrin-containing compound metabolism; protoporphyrin-IX biosynthesis; coproporphyrinogen-III from 5-aminolevulinate: step 4/4.</text>
</comment>
<dbReference type="RefSeq" id="WP_287271878.1">
    <property type="nucleotide sequence ID" value="NZ_JAMYMY010000028.1"/>
</dbReference>
<keyword evidence="4 7" id="KW-0210">Decarboxylase</keyword>
<dbReference type="InterPro" id="IPR038071">
    <property type="entry name" value="UROD/MetE-like_sf"/>
</dbReference>
<evidence type="ECO:0000256" key="2">
    <source>
        <dbReference type="ARBA" id="ARBA00009935"/>
    </source>
</evidence>
<evidence type="ECO:0000256" key="9">
    <source>
        <dbReference type="RuleBase" id="RU004169"/>
    </source>
</evidence>
<feature type="site" description="Transition state stabilizer" evidence="7">
    <location>
        <position position="75"/>
    </location>
</feature>
<dbReference type="GO" id="GO:0004853">
    <property type="term" value="F:uroporphyrinogen decarboxylase activity"/>
    <property type="evidence" value="ECO:0007669"/>
    <property type="project" value="UniProtKB-EC"/>
</dbReference>
<evidence type="ECO:0000256" key="7">
    <source>
        <dbReference type="HAMAP-Rule" id="MF_00218"/>
    </source>
</evidence>
<dbReference type="Gene3D" id="3.20.20.210">
    <property type="match status" value="1"/>
</dbReference>
<dbReference type="CDD" id="cd00717">
    <property type="entry name" value="URO-D"/>
    <property type="match status" value="1"/>
</dbReference>
<evidence type="ECO:0000256" key="6">
    <source>
        <dbReference type="ARBA" id="ARBA00023244"/>
    </source>
</evidence>
<evidence type="ECO:0000256" key="5">
    <source>
        <dbReference type="ARBA" id="ARBA00023239"/>
    </source>
</evidence>
<evidence type="ECO:0000256" key="1">
    <source>
        <dbReference type="ARBA" id="ARBA00004804"/>
    </source>
</evidence>
<feature type="binding site" evidence="7">
    <location>
        <begin position="25"/>
        <end position="29"/>
    </location>
    <ligand>
        <name>substrate</name>
    </ligand>
</feature>
<feature type="domain" description="Uroporphyrinogen decarboxylase (URO-D)" evidence="11">
    <location>
        <begin position="138"/>
        <end position="154"/>
    </location>
</feature>
<evidence type="ECO:0000256" key="8">
    <source>
        <dbReference type="RuleBase" id="RU000554"/>
    </source>
</evidence>
<feature type="binding site" evidence="7">
    <location>
        <position position="150"/>
    </location>
    <ligand>
        <name>substrate</name>
    </ligand>
</feature>
<comment type="caution">
    <text evidence="7">Lacks conserved residue(s) required for the propagation of feature annotation.</text>
</comment>
<accession>A0ABV1YIA6</accession>
<proteinExistence type="inferred from homology"/>
<dbReference type="InterPro" id="IPR006361">
    <property type="entry name" value="Uroporphyrinogen_deCO2ase_HemE"/>
</dbReference>
<keyword evidence="7" id="KW-0963">Cytoplasm</keyword>
<comment type="caution">
    <text evidence="12">The sequence shown here is derived from an EMBL/GenBank/DDBJ whole genome shotgun (WGS) entry which is preliminary data.</text>
</comment>
<evidence type="ECO:0000256" key="4">
    <source>
        <dbReference type="ARBA" id="ARBA00022793"/>
    </source>
</evidence>
<comment type="subunit">
    <text evidence="7">Homodimer.</text>
</comment>
<dbReference type="HAMAP" id="MF_00218">
    <property type="entry name" value="URO_D"/>
    <property type="match status" value="1"/>
</dbReference>
<feature type="domain" description="Uroporphyrinogen decarboxylase (URO-D)" evidence="10">
    <location>
        <begin position="20"/>
        <end position="29"/>
    </location>
</feature>
<feature type="binding site" evidence="7">
    <location>
        <position position="205"/>
    </location>
    <ligand>
        <name>substrate</name>
    </ligand>
</feature>
<dbReference type="PANTHER" id="PTHR21091:SF169">
    <property type="entry name" value="UROPORPHYRINOGEN DECARBOXYLASE"/>
    <property type="match status" value="1"/>
</dbReference>
<sequence>MPQNRIMLDVLKGKAIFPPPLWMMRQAGRYLPEYRETRRRAGSFLDLCYDPDLAVEVTLQPIERFGFDASILFSDILVVPHALGRDVRFEEGRGPLLTPISAAEILALESDVFHVNLEPVYETVRRLRARLPDETTLIGFCGAPWTVATYMIAGHGTPDQAPARLFAYRKPVAFKQLLKVLADHSAAYLIRQIQAGADVVQIFDSWSGVLDDASFEQFCVEPVAEIVRQVRAVHPDVPVIGFPKGAGARYQSYREKTGVTGLGIDWTVPLSAAKDLQRSGAVQGNLDPLRLVAGGKALSDGVEAILKALGDGPLIFNLGHGITPETPVAHVEAMVKLVRSATR</sequence>
<evidence type="ECO:0000313" key="13">
    <source>
        <dbReference type="Proteomes" id="UP001464387"/>
    </source>
</evidence>
<evidence type="ECO:0000256" key="3">
    <source>
        <dbReference type="ARBA" id="ARBA00012288"/>
    </source>
</evidence>
<dbReference type="EC" id="4.1.1.37" evidence="3 7"/>
<organism evidence="12 13">
    <name type="scientific">Mesorhizobium opportunistum</name>
    <dbReference type="NCBI Taxonomy" id="593909"/>
    <lineage>
        <taxon>Bacteria</taxon>
        <taxon>Pseudomonadati</taxon>
        <taxon>Pseudomonadota</taxon>
        <taxon>Alphaproteobacteria</taxon>
        <taxon>Hyphomicrobiales</taxon>
        <taxon>Phyllobacteriaceae</taxon>
        <taxon>Mesorhizobium</taxon>
    </lineage>
</organism>
<keyword evidence="5 7" id="KW-0456">Lyase</keyword>
<dbReference type="PROSITE" id="PS00906">
    <property type="entry name" value="UROD_1"/>
    <property type="match status" value="1"/>
</dbReference>
<evidence type="ECO:0000259" key="10">
    <source>
        <dbReference type="PROSITE" id="PS00906"/>
    </source>
</evidence>
<dbReference type="SUPFAM" id="SSF51726">
    <property type="entry name" value="UROD/MetE-like"/>
    <property type="match status" value="1"/>
</dbReference>
<dbReference type="EMBL" id="JAMYPJ010000025">
    <property type="protein sequence ID" value="MER8934898.1"/>
    <property type="molecule type" value="Genomic_DNA"/>
</dbReference>
<protein>
    <recommendedName>
        <fullName evidence="3 7">Uroporphyrinogen decarboxylase</fullName>
        <shortName evidence="7">UPD</shortName>
        <shortName evidence="7">URO-D</shortName>
        <ecNumber evidence="3 7">4.1.1.37</ecNumber>
    </recommendedName>
</protein>
<reference evidence="12 13" key="1">
    <citation type="journal article" date="2024" name="Proc. Natl. Acad. Sci. U.S.A.">
        <title>The evolutionary genomics of adaptation to stress in wild rhizobium bacteria.</title>
        <authorList>
            <person name="Kehlet-Delgado H."/>
            <person name="Montoya A.P."/>
            <person name="Jensen K.T."/>
            <person name="Wendlandt C.E."/>
            <person name="Dexheimer C."/>
            <person name="Roberts M."/>
            <person name="Torres Martinez L."/>
            <person name="Friesen M.L."/>
            <person name="Griffitts J.S."/>
            <person name="Porter S.S."/>
        </authorList>
    </citation>
    <scope>NUCLEOTIDE SEQUENCE [LARGE SCALE GENOMIC DNA]</scope>
    <source>
        <strain evidence="12 13">M0729</strain>
    </source>
</reference>
<evidence type="ECO:0000259" key="11">
    <source>
        <dbReference type="PROSITE" id="PS00907"/>
    </source>
</evidence>
<dbReference type="NCBIfam" id="TIGR01464">
    <property type="entry name" value="hemE"/>
    <property type="match status" value="1"/>
</dbReference>
<name>A0ABV1YIA6_9HYPH</name>
<dbReference type="Proteomes" id="UP001464387">
    <property type="component" value="Unassembled WGS sequence"/>
</dbReference>